<keyword evidence="5" id="KW-1185">Reference proteome</keyword>
<reference evidence="2 5" key="2">
    <citation type="submission" date="2020-08" db="EMBL/GenBank/DDBJ databases">
        <title>Genomic Encyclopedia of Type Strains, Phase IV (KMG-V): Genome sequencing to study the core and pangenomes of soil and plant-associated prokaryotes.</title>
        <authorList>
            <person name="Whitman W."/>
        </authorList>
    </citation>
    <scope>NUCLEOTIDE SEQUENCE [LARGE SCALE GENOMIC DNA]</scope>
    <source>
        <strain evidence="2 5">SEMIA 4059</strain>
    </source>
</reference>
<dbReference type="Proteomes" id="UP000471190">
    <property type="component" value="Unassembled WGS sequence"/>
</dbReference>
<dbReference type="InterPro" id="IPR025961">
    <property type="entry name" value="Metal_resist"/>
</dbReference>
<comment type="caution">
    <text evidence="3">The sequence shown here is derived from an EMBL/GenBank/DDBJ whole genome shotgun (WGS) entry which is preliminary data.</text>
</comment>
<keyword evidence="1" id="KW-0812">Transmembrane</keyword>
<evidence type="ECO:0000313" key="3">
    <source>
        <dbReference type="EMBL" id="NEV10749.1"/>
    </source>
</evidence>
<dbReference type="EMBL" id="JACHBF010000009">
    <property type="protein sequence ID" value="MBB6493090.1"/>
    <property type="molecule type" value="Genomic_DNA"/>
</dbReference>
<protein>
    <submittedName>
        <fullName evidence="2">Membrane protein</fullName>
    </submittedName>
    <submittedName>
        <fullName evidence="3">Periplasmic heavy metal sensor</fullName>
    </submittedName>
</protein>
<keyword evidence="1" id="KW-1133">Transmembrane helix</keyword>
<evidence type="ECO:0000313" key="2">
    <source>
        <dbReference type="EMBL" id="MBB6493090.1"/>
    </source>
</evidence>
<evidence type="ECO:0000313" key="5">
    <source>
        <dbReference type="Proteomes" id="UP000526625"/>
    </source>
</evidence>
<accession>A0A6P1C0T7</accession>
<evidence type="ECO:0000313" key="4">
    <source>
        <dbReference type="Proteomes" id="UP000471190"/>
    </source>
</evidence>
<dbReference type="EMBL" id="JAADZA010000005">
    <property type="protein sequence ID" value="NEV10749.1"/>
    <property type="molecule type" value="Genomic_DNA"/>
</dbReference>
<dbReference type="RefSeq" id="WP_015342722.1">
    <property type="nucleotide sequence ID" value="NZ_JAADZA010000005.1"/>
</dbReference>
<reference evidence="3 4" key="1">
    <citation type="submission" date="2020-02" db="EMBL/GenBank/DDBJ databases">
        <title>Draft genome sequence of Rhizobium tropici.</title>
        <authorList>
            <person name="Khayi S."/>
            <person name="Jemo M."/>
        </authorList>
    </citation>
    <scope>NUCLEOTIDE SEQUENCE [LARGE SCALE GENOMIC DNA]</scope>
    <source>
        <strain evidence="3 4">A12</strain>
    </source>
</reference>
<gene>
    <name evidence="2" type="ORF">GGD45_003516</name>
    <name evidence="3" type="ORF">GXW80_07050</name>
</gene>
<dbReference type="Pfam" id="PF13801">
    <property type="entry name" value="Metal_resist"/>
    <property type="match status" value="1"/>
</dbReference>
<dbReference type="Proteomes" id="UP000526625">
    <property type="component" value="Unassembled WGS sequence"/>
</dbReference>
<feature type="transmembrane region" description="Helical" evidence="1">
    <location>
        <begin position="6"/>
        <end position="32"/>
    </location>
</feature>
<evidence type="ECO:0000256" key="1">
    <source>
        <dbReference type="SAM" id="Phobius"/>
    </source>
</evidence>
<sequence length="150" mass="16257">MTDRSFRIVVISLLVLNTFLIGALAGGGLTWIRKTQARTEMMPLAGEQLPSTQKKALRAALNEARKGERQTVLEAQQAKIDAASILGQPMLDTAALSAAFARARDADMALRAKVEQRAVDFAATLSYDERRALSESLVRRSMPKAAAATK</sequence>
<organism evidence="3 4">
    <name type="scientific">Rhizobium tropici</name>
    <dbReference type="NCBI Taxonomy" id="398"/>
    <lineage>
        <taxon>Bacteria</taxon>
        <taxon>Pseudomonadati</taxon>
        <taxon>Pseudomonadota</taxon>
        <taxon>Alphaproteobacteria</taxon>
        <taxon>Hyphomicrobiales</taxon>
        <taxon>Rhizobiaceae</taxon>
        <taxon>Rhizobium/Agrobacterium group</taxon>
        <taxon>Rhizobium</taxon>
    </lineage>
</organism>
<name>A0A6P1C0T7_RHITR</name>
<dbReference type="AlphaFoldDB" id="A0A6P1C0T7"/>
<keyword evidence="1" id="KW-0472">Membrane</keyword>
<proteinExistence type="predicted"/>